<dbReference type="EMBL" id="CAJVCH010012450">
    <property type="protein sequence ID" value="CAG7673121.1"/>
    <property type="molecule type" value="Genomic_DNA"/>
</dbReference>
<protein>
    <submittedName>
        <fullName evidence="1">Uncharacterized protein</fullName>
    </submittedName>
</protein>
<sequence length="84" mass="9350">MKLGLTGVYDQDRIPSPEAMDTSESYSLLLHSRKFTYDIKAELTARIETALACLEKIISAPKMCFLHLTLISPHGLPGSLKQDE</sequence>
<gene>
    <name evidence="1" type="ORF">AFUS01_LOCUS2183</name>
</gene>
<comment type="caution">
    <text evidence="1">The sequence shown here is derived from an EMBL/GenBank/DDBJ whole genome shotgun (WGS) entry which is preliminary data.</text>
</comment>
<reference evidence="1" key="1">
    <citation type="submission" date="2021-06" db="EMBL/GenBank/DDBJ databases">
        <authorList>
            <person name="Hodson N. C."/>
            <person name="Mongue J. A."/>
            <person name="Jaron S. K."/>
        </authorList>
    </citation>
    <scope>NUCLEOTIDE SEQUENCE</scope>
</reference>
<dbReference type="AlphaFoldDB" id="A0A8J2J581"/>
<accession>A0A8J2J581</accession>
<evidence type="ECO:0000313" key="1">
    <source>
        <dbReference type="EMBL" id="CAG7673121.1"/>
    </source>
</evidence>
<organism evidence="1 2">
    <name type="scientific">Allacma fusca</name>
    <dbReference type="NCBI Taxonomy" id="39272"/>
    <lineage>
        <taxon>Eukaryota</taxon>
        <taxon>Metazoa</taxon>
        <taxon>Ecdysozoa</taxon>
        <taxon>Arthropoda</taxon>
        <taxon>Hexapoda</taxon>
        <taxon>Collembola</taxon>
        <taxon>Symphypleona</taxon>
        <taxon>Sminthuridae</taxon>
        <taxon>Allacma</taxon>
    </lineage>
</organism>
<feature type="non-terminal residue" evidence="1">
    <location>
        <position position="1"/>
    </location>
</feature>
<name>A0A8J2J581_9HEXA</name>
<evidence type="ECO:0000313" key="2">
    <source>
        <dbReference type="Proteomes" id="UP000708208"/>
    </source>
</evidence>
<dbReference type="Proteomes" id="UP000708208">
    <property type="component" value="Unassembled WGS sequence"/>
</dbReference>
<dbReference type="OrthoDB" id="382863at2759"/>
<proteinExistence type="predicted"/>
<keyword evidence="2" id="KW-1185">Reference proteome</keyword>